<dbReference type="SUPFAM" id="SSF48452">
    <property type="entry name" value="TPR-like"/>
    <property type="match status" value="1"/>
</dbReference>
<comment type="caution">
    <text evidence="5">The sequence shown here is derived from an EMBL/GenBank/DDBJ whole genome shotgun (WGS) entry which is preliminary data.</text>
</comment>
<dbReference type="PANTHER" id="PTHR13471:SF0">
    <property type="entry name" value="NUCLEAR EXOSOME REGULATOR NRDE2"/>
    <property type="match status" value="1"/>
</dbReference>
<accession>A0A8J5L6B4</accession>
<dbReference type="GO" id="GO:0006396">
    <property type="term" value="P:RNA processing"/>
    <property type="evidence" value="ECO:0007669"/>
    <property type="project" value="InterPro"/>
</dbReference>
<dbReference type="InterPro" id="IPR013633">
    <property type="entry name" value="NRDE-2"/>
</dbReference>
<evidence type="ECO:0000256" key="3">
    <source>
        <dbReference type="ARBA" id="ARBA00023242"/>
    </source>
</evidence>
<dbReference type="Gene3D" id="1.25.40.10">
    <property type="entry name" value="Tetratricopeptide repeat domain"/>
    <property type="match status" value="2"/>
</dbReference>
<dbReference type="Pfam" id="PF08424">
    <property type="entry name" value="NRDE-2"/>
    <property type="match status" value="1"/>
</dbReference>
<name>A0A8J5L6B4_ZINOF</name>
<dbReference type="Proteomes" id="UP000734854">
    <property type="component" value="Unassembled WGS sequence"/>
</dbReference>
<comment type="similarity">
    <text evidence="2">Belongs to the NRDE2 family.</text>
</comment>
<keyword evidence="3" id="KW-0539">Nucleus</keyword>
<feature type="region of interest" description="Disordered" evidence="4">
    <location>
        <begin position="631"/>
        <end position="650"/>
    </location>
</feature>
<comment type="subcellular location">
    <subcellularLocation>
        <location evidence="1">Nucleus</location>
    </subcellularLocation>
</comment>
<feature type="compositionally biased region" description="Basic and acidic residues" evidence="4">
    <location>
        <begin position="1"/>
        <end position="15"/>
    </location>
</feature>
<keyword evidence="6" id="KW-1185">Reference proteome</keyword>
<evidence type="ECO:0008006" key="7">
    <source>
        <dbReference type="Google" id="ProtNLM"/>
    </source>
</evidence>
<gene>
    <name evidence="5" type="ORF">ZIOFF_041902</name>
</gene>
<evidence type="ECO:0000256" key="4">
    <source>
        <dbReference type="SAM" id="MobiDB-lite"/>
    </source>
</evidence>
<organism evidence="5 6">
    <name type="scientific">Zingiber officinale</name>
    <name type="common">Ginger</name>
    <name type="synonym">Amomum zingiber</name>
    <dbReference type="NCBI Taxonomy" id="94328"/>
    <lineage>
        <taxon>Eukaryota</taxon>
        <taxon>Viridiplantae</taxon>
        <taxon>Streptophyta</taxon>
        <taxon>Embryophyta</taxon>
        <taxon>Tracheophyta</taxon>
        <taxon>Spermatophyta</taxon>
        <taxon>Magnoliopsida</taxon>
        <taxon>Liliopsida</taxon>
        <taxon>Zingiberales</taxon>
        <taxon>Zingiberaceae</taxon>
        <taxon>Zingiber</taxon>
    </lineage>
</organism>
<feature type="compositionally biased region" description="Low complexity" evidence="4">
    <location>
        <begin position="21"/>
        <end position="45"/>
    </location>
</feature>
<dbReference type="InterPro" id="IPR011990">
    <property type="entry name" value="TPR-like_helical_dom_sf"/>
</dbReference>
<dbReference type="GO" id="GO:1902369">
    <property type="term" value="P:negative regulation of RNA catabolic process"/>
    <property type="evidence" value="ECO:0007669"/>
    <property type="project" value="TreeGrafter"/>
</dbReference>
<feature type="compositionally biased region" description="Basic residues" evidence="4">
    <location>
        <begin position="111"/>
        <end position="122"/>
    </location>
</feature>
<dbReference type="InterPro" id="IPR003107">
    <property type="entry name" value="HAT"/>
</dbReference>
<dbReference type="AlphaFoldDB" id="A0A8J5L6B4"/>
<dbReference type="PANTHER" id="PTHR13471">
    <property type="entry name" value="TETRATRICOPEPTIDE-LIKE HELICAL"/>
    <property type="match status" value="1"/>
</dbReference>
<sequence length="1228" mass="140379">MEAERAGGGEAKEGEDPSTPKPSLFPLFPLPSNSSPSDPPFSSGSQWLANTSFTFDVSSLVGSGAGDALREEPANLDSDDEVPAAARPPPPSYDLVPSSPSVTSSEDERRSKRKARRKKRKREREGVGDGAPRKSAVRSWSGSVMKPVKDYYFDADGDKDNLAFGSLYRMDIARYKTQNYGESTGTNFWALYHLRTSALDMNNEGDNDALGNKQKSQGRYYSAKFTMIERNKAFRNIKFVNKISSVMPEDFLPLPESHSSAENGPSVNNELEESWEDEMIRKTREFNRISRDRPNDEKVWLSFAEFQDKVASTLTKKAARLQMLEKKVSILEKAVEFNPNSEELLLCLLKTYLNRDTIDIAMEKWEKILIQHSDSCKLWKEFLLFCQGDFSQFKVSKIRKSYAHAIQALSAALDKQRRQGSASLQSVDSSFVQLELGLVDIFLSYCRFEWQVGYQELATGLFQAEMEYSLFCPSLVLSSNSKQRLFEHFWKSNAARVGEDGALGWSSWLEKDEQTRQNIMGEDTTAQNEAGGWTGWFELSSKHNTTSREPEISADPDVDDTAAEMNLDFEENLDSEEIPPADDVETLLKKLGIDIDAEPNNEVKDSETWNRWSKEELIRDDEQWMPVHENPDETGMVASPHSNDNSGKDDGEQLSRVILFEDVCDYLFSLSSKEAHLSLVCQFIDFYGGKISQWTNTNKSTWIERILSLEAVPHAILDDLRIIFQLVNKQQDSSHFMLETLLSHTSTSSKTNMMKFLRNAILLCLDVLPRNHMLQEALLFAEEFFRSNMNSSTRSINPSRALAKSLLKKDRQDLLLCGVYAQTEAKYGNMDMARKIFDMALLSMDALPMAYVFVLKELKQYLKKEEIIQANIIFVLHAYCFSDIDVFSTFMNLSDGRWMTFGCLSFLNWKDLQENIPLLYFWYADMEIARSTSNSNSELSSQRAIHILSCLGGNVKYTPFSSQPSPVQILRARQGFKELIKSLRPVCARGSIGEQSLAIICAASLFEILTNDWFTGIQVIEEAFSMVLPERRSQSLQLECLWVYYIKMLERHKQLNFSRVWKTTTQGYQTYPYNPKSFRAILQVSYLYNVSSKVRRIFDECCQRYPSVIMCLFALAFEIGAAGSYHRIHSLFERALANEKLQKSVLLWRCYLEYEANIAHNLSAARRIFFRAIHACPWSKRLWLDGFQKLSNVLSAKELSDLQEVMRDKELNLRTDIYEILLQDEMPS</sequence>
<feature type="region of interest" description="Disordered" evidence="4">
    <location>
        <begin position="1"/>
        <end position="47"/>
    </location>
</feature>
<evidence type="ECO:0000256" key="1">
    <source>
        <dbReference type="ARBA" id="ARBA00004123"/>
    </source>
</evidence>
<feature type="region of interest" description="Disordered" evidence="4">
    <location>
        <begin position="59"/>
        <end position="139"/>
    </location>
</feature>
<dbReference type="GO" id="GO:0031048">
    <property type="term" value="P:regulatory ncRNA-mediated heterochromatin formation"/>
    <property type="evidence" value="ECO:0007669"/>
    <property type="project" value="TreeGrafter"/>
</dbReference>
<dbReference type="GO" id="GO:0071013">
    <property type="term" value="C:catalytic step 2 spliceosome"/>
    <property type="evidence" value="ECO:0007669"/>
    <property type="project" value="TreeGrafter"/>
</dbReference>
<protein>
    <recommendedName>
        <fullName evidence="7">Protein NRDE2 homolog</fullName>
    </recommendedName>
</protein>
<proteinExistence type="inferred from homology"/>
<evidence type="ECO:0000313" key="5">
    <source>
        <dbReference type="EMBL" id="KAG6502015.1"/>
    </source>
</evidence>
<dbReference type="EMBL" id="JACMSC010000011">
    <property type="protein sequence ID" value="KAG6502015.1"/>
    <property type="molecule type" value="Genomic_DNA"/>
</dbReference>
<evidence type="ECO:0000313" key="6">
    <source>
        <dbReference type="Proteomes" id="UP000734854"/>
    </source>
</evidence>
<reference evidence="5 6" key="1">
    <citation type="submission" date="2020-08" db="EMBL/GenBank/DDBJ databases">
        <title>Plant Genome Project.</title>
        <authorList>
            <person name="Zhang R.-G."/>
        </authorList>
    </citation>
    <scope>NUCLEOTIDE SEQUENCE [LARGE SCALE GENOMIC DNA]</scope>
    <source>
        <tissue evidence="5">Rhizome</tissue>
    </source>
</reference>
<evidence type="ECO:0000256" key="2">
    <source>
        <dbReference type="ARBA" id="ARBA00009265"/>
    </source>
</evidence>
<dbReference type="SMART" id="SM00386">
    <property type="entry name" value="HAT"/>
    <property type="match status" value="4"/>
</dbReference>